<comment type="caution">
    <text evidence="2">The sequence shown here is derived from an EMBL/GenBank/DDBJ whole genome shotgun (WGS) entry which is preliminary data.</text>
</comment>
<dbReference type="Proteomes" id="UP000291144">
    <property type="component" value="Unassembled WGS sequence"/>
</dbReference>
<organism evidence="2 3">
    <name type="scientific">Kribbella pittospori</name>
    <dbReference type="NCBI Taxonomy" id="722689"/>
    <lineage>
        <taxon>Bacteria</taxon>
        <taxon>Bacillati</taxon>
        <taxon>Actinomycetota</taxon>
        <taxon>Actinomycetes</taxon>
        <taxon>Propionibacteriales</taxon>
        <taxon>Kribbellaceae</taxon>
        <taxon>Kribbella</taxon>
    </lineage>
</organism>
<dbReference type="EMBL" id="SJKB01000003">
    <property type="protein sequence ID" value="TCC63260.1"/>
    <property type="molecule type" value="Genomic_DNA"/>
</dbReference>
<name>A0A4R0KS72_9ACTN</name>
<evidence type="ECO:0000313" key="2">
    <source>
        <dbReference type="EMBL" id="TCC63260.1"/>
    </source>
</evidence>
<proteinExistence type="predicted"/>
<dbReference type="RefSeq" id="WP_131354099.1">
    <property type="nucleotide sequence ID" value="NZ_SJKB01000003.1"/>
</dbReference>
<evidence type="ECO:0008006" key="4">
    <source>
        <dbReference type="Google" id="ProtNLM"/>
    </source>
</evidence>
<keyword evidence="1" id="KW-0472">Membrane</keyword>
<evidence type="ECO:0000313" key="3">
    <source>
        <dbReference type="Proteomes" id="UP000291144"/>
    </source>
</evidence>
<keyword evidence="1" id="KW-0812">Transmembrane</keyword>
<evidence type="ECO:0000256" key="1">
    <source>
        <dbReference type="SAM" id="Phobius"/>
    </source>
</evidence>
<keyword evidence="1" id="KW-1133">Transmembrane helix</keyword>
<protein>
    <recommendedName>
        <fullName evidence="4">DUF2892 domain-containing protein</fullName>
    </recommendedName>
</protein>
<feature type="transmembrane region" description="Helical" evidence="1">
    <location>
        <begin position="30"/>
        <end position="48"/>
    </location>
</feature>
<accession>A0A4R0KS72</accession>
<gene>
    <name evidence="2" type="ORF">E0H73_12435</name>
</gene>
<feature type="transmembrane region" description="Helical" evidence="1">
    <location>
        <begin position="7"/>
        <end position="24"/>
    </location>
</feature>
<dbReference type="AlphaFoldDB" id="A0A4R0KS72"/>
<keyword evidence="3" id="KW-1185">Reference proteome</keyword>
<reference evidence="2 3" key="1">
    <citation type="submission" date="2019-02" db="EMBL/GenBank/DDBJ databases">
        <title>Kribbella capetownensis sp. nov. and Kribbella speibonae sp. nov., isolated from soil.</title>
        <authorList>
            <person name="Curtis S.M."/>
            <person name="Norton I."/>
            <person name="Everest G.J."/>
            <person name="Meyers P.R."/>
        </authorList>
    </citation>
    <scope>NUCLEOTIDE SEQUENCE [LARGE SCALE GENOMIC DNA]</scope>
    <source>
        <strain evidence="2 3">NRRL B-24813</strain>
    </source>
</reference>
<sequence length="63" mass="6743">MLRLLGLNPYLRALIGIGLLVFGIVTHRPLLIAVGAGVGVWSVANVVMDAKGNGHRDRPGRDR</sequence>